<dbReference type="PROSITE" id="PS50802">
    <property type="entry name" value="OTU"/>
    <property type="match status" value="1"/>
</dbReference>
<accession>G1SSI0</accession>
<keyword evidence="10" id="KW-1185">Reference proteome</keyword>
<keyword evidence="3" id="KW-0645">Protease</keyword>
<name>G1SSI0_RABIT</name>
<proteinExistence type="predicted"/>
<dbReference type="EC" id="3.4.19.12" evidence="2"/>
<dbReference type="GO" id="GO:1990168">
    <property type="term" value="P:protein K33-linked deubiquitination"/>
    <property type="evidence" value="ECO:0007669"/>
    <property type="project" value="Ensembl"/>
</dbReference>
<evidence type="ECO:0000259" key="8">
    <source>
        <dbReference type="PROSITE" id="PS50802"/>
    </source>
</evidence>
<feature type="coiled-coil region" evidence="7">
    <location>
        <begin position="12"/>
        <end position="61"/>
    </location>
</feature>
<dbReference type="InterPro" id="IPR049772">
    <property type="entry name" value="OTU_OTUD6"/>
</dbReference>
<evidence type="ECO:0000313" key="10">
    <source>
        <dbReference type="Proteomes" id="UP000001811"/>
    </source>
</evidence>
<dbReference type="GeneTree" id="ENSGT00940000163556"/>
<dbReference type="PANTHER" id="PTHR12419:SF13">
    <property type="entry name" value="OTU DOMAIN-CONTAINING PROTEIN 6A"/>
    <property type="match status" value="1"/>
</dbReference>
<organism evidence="9 10">
    <name type="scientific">Oryctolagus cuniculus</name>
    <name type="common">Rabbit</name>
    <dbReference type="NCBI Taxonomy" id="9986"/>
    <lineage>
        <taxon>Eukaryota</taxon>
        <taxon>Metazoa</taxon>
        <taxon>Chordata</taxon>
        <taxon>Craniata</taxon>
        <taxon>Vertebrata</taxon>
        <taxon>Euteleostomi</taxon>
        <taxon>Mammalia</taxon>
        <taxon>Eutheria</taxon>
        <taxon>Euarchontoglires</taxon>
        <taxon>Glires</taxon>
        <taxon>Lagomorpha</taxon>
        <taxon>Leporidae</taxon>
        <taxon>Oryctolagus</taxon>
    </lineage>
</organism>
<evidence type="ECO:0000313" key="9">
    <source>
        <dbReference type="Ensembl" id="ENSOCUP00000006206.3"/>
    </source>
</evidence>
<dbReference type="GO" id="GO:1990167">
    <property type="term" value="P:protein K27-linked deubiquitination"/>
    <property type="evidence" value="ECO:0007669"/>
    <property type="project" value="Ensembl"/>
</dbReference>
<dbReference type="AlphaFoldDB" id="G1SSI0"/>
<keyword evidence="5" id="KW-0378">Hydrolase</keyword>
<dbReference type="SMR" id="G1SSI0"/>
<comment type="catalytic activity">
    <reaction evidence="1">
        <text>Thiol-dependent hydrolysis of ester, thioester, amide, peptide and isopeptide bonds formed by the C-terminal Gly of ubiquitin (a 76-residue protein attached to proteins as an intracellular targeting signal).</text>
        <dbReference type="EC" id="3.4.19.12"/>
    </reaction>
</comment>
<dbReference type="Pfam" id="PF02338">
    <property type="entry name" value="OTU"/>
    <property type="match status" value="1"/>
</dbReference>
<dbReference type="GO" id="GO:0035871">
    <property type="term" value="P:protein K11-linked deubiquitination"/>
    <property type="evidence" value="ECO:0007669"/>
    <property type="project" value="Ensembl"/>
</dbReference>
<dbReference type="InterPro" id="IPR038765">
    <property type="entry name" value="Papain-like_cys_pep_sf"/>
</dbReference>
<sequence length="302" mass="35172">EAGSERDKQQILQRQRREERELQARIQAMKHTVPKNDKKRRKQLLQEMAHLEAKMEEKHQQELELYFERRSRSTNVDSVTDELARMALENQSLYLSRAQRRHERKAAHQQEHQERIEVLEMEDLASYRREEEEKLAAILRAKNLEMKNIPADGHCMYRAIQDQLMSFVTVDSLRHCTSEYMQKHVDDFLPFFSNPNICDGCARADFLKYCQDIVRRASWGTQLELRALSHILQTRIEVIRADSPALIIGEEYNTKPLTLVYLRHACVTGEHYNSVKLVKATGAEAAGPEVMGASAAMTPRHF</sequence>
<dbReference type="InterPro" id="IPR050704">
    <property type="entry name" value="Peptidase_C85-like"/>
</dbReference>
<dbReference type="FunCoup" id="G1SSI0">
    <property type="interactions" value="2"/>
</dbReference>
<dbReference type="SUPFAM" id="SSF54001">
    <property type="entry name" value="Cysteine proteinases"/>
    <property type="match status" value="1"/>
</dbReference>
<dbReference type="Ensembl" id="ENSOCUT00000007184.3">
    <property type="protein sequence ID" value="ENSOCUP00000006206.3"/>
    <property type="gene ID" value="ENSOCUG00000007184.3"/>
</dbReference>
<dbReference type="CDD" id="cd22761">
    <property type="entry name" value="OTU_OTUD6"/>
    <property type="match status" value="1"/>
</dbReference>
<dbReference type="EMBL" id="AAGW02057447">
    <property type="status" value="NOT_ANNOTATED_CDS"/>
    <property type="molecule type" value="Genomic_DNA"/>
</dbReference>
<evidence type="ECO:0000256" key="7">
    <source>
        <dbReference type="SAM" id="Coils"/>
    </source>
</evidence>
<reference evidence="9" key="2">
    <citation type="submission" date="2025-08" db="UniProtKB">
        <authorList>
            <consortium name="Ensembl"/>
        </authorList>
    </citation>
    <scope>IDENTIFICATION</scope>
    <source>
        <strain evidence="9">Thorbecke</strain>
    </source>
</reference>
<dbReference type="STRING" id="9986.ENSOCUP00000006206"/>
<gene>
    <name evidence="9" type="primary">OTUD6A</name>
</gene>
<dbReference type="HOGENOM" id="CLU_034963_0_0_1"/>
<dbReference type="Proteomes" id="UP000001811">
    <property type="component" value="Chromosome X"/>
</dbReference>
<dbReference type="GO" id="GO:0006508">
    <property type="term" value="P:proteolysis"/>
    <property type="evidence" value="ECO:0007669"/>
    <property type="project" value="UniProtKB-KW"/>
</dbReference>
<evidence type="ECO:0000256" key="1">
    <source>
        <dbReference type="ARBA" id="ARBA00000707"/>
    </source>
</evidence>
<dbReference type="GO" id="GO:0004843">
    <property type="term" value="F:cysteine-type deubiquitinase activity"/>
    <property type="evidence" value="ECO:0007669"/>
    <property type="project" value="UniProtKB-EC"/>
</dbReference>
<protein>
    <recommendedName>
        <fullName evidence="2">ubiquitinyl hydrolase 1</fullName>
        <ecNumber evidence="2">3.4.19.12</ecNumber>
    </recommendedName>
</protein>
<reference evidence="9" key="3">
    <citation type="submission" date="2025-09" db="UniProtKB">
        <authorList>
            <consortium name="Ensembl"/>
        </authorList>
    </citation>
    <scope>IDENTIFICATION</scope>
    <source>
        <strain evidence="9">Thorbecke</strain>
    </source>
</reference>
<reference evidence="9 10" key="1">
    <citation type="journal article" date="2011" name="Nature">
        <title>A high-resolution map of human evolutionary constraint using 29 mammals.</title>
        <authorList>
            <person name="Lindblad-Toh K."/>
            <person name="Garber M."/>
            <person name="Zuk O."/>
            <person name="Lin M.F."/>
            <person name="Parker B.J."/>
            <person name="Washietl S."/>
            <person name="Kheradpour P."/>
            <person name="Ernst J."/>
            <person name="Jordan G."/>
            <person name="Mauceli E."/>
            <person name="Ward L.D."/>
            <person name="Lowe C.B."/>
            <person name="Holloway A.K."/>
            <person name="Clamp M."/>
            <person name="Gnerre S."/>
            <person name="Alfoldi J."/>
            <person name="Beal K."/>
            <person name="Chang J."/>
            <person name="Clawson H."/>
            <person name="Cuff J."/>
            <person name="Di Palma F."/>
            <person name="Fitzgerald S."/>
            <person name="Flicek P."/>
            <person name="Guttman M."/>
            <person name="Hubisz M.J."/>
            <person name="Jaffe D.B."/>
            <person name="Jungreis I."/>
            <person name="Kent W.J."/>
            <person name="Kostka D."/>
            <person name="Lara M."/>
            <person name="Martins A.L."/>
            <person name="Massingham T."/>
            <person name="Moltke I."/>
            <person name="Raney B.J."/>
            <person name="Rasmussen M.D."/>
            <person name="Robinson J."/>
            <person name="Stark A."/>
            <person name="Vilella A.J."/>
            <person name="Wen J."/>
            <person name="Xie X."/>
            <person name="Zody M.C."/>
            <person name="Baldwin J."/>
            <person name="Bloom T."/>
            <person name="Chin C.W."/>
            <person name="Heiman D."/>
            <person name="Nicol R."/>
            <person name="Nusbaum C."/>
            <person name="Young S."/>
            <person name="Wilkinson J."/>
            <person name="Worley K.C."/>
            <person name="Kovar C.L."/>
            <person name="Muzny D.M."/>
            <person name="Gibbs R.A."/>
            <person name="Cree A."/>
            <person name="Dihn H.H."/>
            <person name="Fowler G."/>
            <person name="Jhangiani S."/>
            <person name="Joshi V."/>
            <person name="Lee S."/>
            <person name="Lewis L.R."/>
            <person name="Nazareth L.V."/>
            <person name="Okwuonu G."/>
            <person name="Santibanez J."/>
            <person name="Warren W.C."/>
            <person name="Mardis E.R."/>
            <person name="Weinstock G.M."/>
            <person name="Wilson R.K."/>
            <person name="Delehaunty K."/>
            <person name="Dooling D."/>
            <person name="Fronik C."/>
            <person name="Fulton L."/>
            <person name="Fulton B."/>
            <person name="Graves T."/>
            <person name="Minx P."/>
            <person name="Sodergren E."/>
            <person name="Birney E."/>
            <person name="Margulies E.H."/>
            <person name="Herrero J."/>
            <person name="Green E.D."/>
            <person name="Haussler D."/>
            <person name="Siepel A."/>
            <person name="Goldman N."/>
            <person name="Pollard K.S."/>
            <person name="Pedersen J.S."/>
            <person name="Lander E.S."/>
            <person name="Kellis M."/>
        </authorList>
    </citation>
    <scope>NUCLEOTIDE SEQUENCE [LARGE SCALE GENOMIC DNA]</scope>
    <source>
        <strain evidence="9 10">Thorbecke inbred</strain>
    </source>
</reference>
<dbReference type="FunFam" id="3.90.70.80:FF:000003">
    <property type="entry name" value="OTU domain-containing protein 6B"/>
    <property type="match status" value="1"/>
</dbReference>
<dbReference type="Bgee" id="ENSOCUG00000007184">
    <property type="expression patterns" value="Expressed in testis"/>
</dbReference>
<dbReference type="InParanoid" id="G1SSI0"/>
<evidence type="ECO:0000256" key="5">
    <source>
        <dbReference type="ARBA" id="ARBA00022801"/>
    </source>
</evidence>
<evidence type="ECO:0000256" key="4">
    <source>
        <dbReference type="ARBA" id="ARBA00022786"/>
    </source>
</evidence>
<dbReference type="PaxDb" id="9986-ENSOCUP00000006206"/>
<dbReference type="GO" id="GO:0035523">
    <property type="term" value="P:protein K29-linked deubiquitination"/>
    <property type="evidence" value="ECO:0007669"/>
    <property type="project" value="Ensembl"/>
</dbReference>
<keyword evidence="6" id="KW-0788">Thiol protease</keyword>
<dbReference type="eggNOG" id="KOG2606">
    <property type="taxonomic scope" value="Eukaryota"/>
</dbReference>
<evidence type="ECO:0000256" key="3">
    <source>
        <dbReference type="ARBA" id="ARBA00022670"/>
    </source>
</evidence>
<keyword evidence="4" id="KW-0833">Ubl conjugation pathway</keyword>
<evidence type="ECO:0000256" key="2">
    <source>
        <dbReference type="ARBA" id="ARBA00012759"/>
    </source>
</evidence>
<evidence type="ECO:0000256" key="6">
    <source>
        <dbReference type="ARBA" id="ARBA00022807"/>
    </source>
</evidence>
<feature type="domain" description="OTU" evidence="8">
    <location>
        <begin position="144"/>
        <end position="278"/>
    </location>
</feature>
<keyword evidence="7" id="KW-0175">Coiled coil</keyword>
<dbReference type="InterPro" id="IPR003323">
    <property type="entry name" value="OTU_dom"/>
</dbReference>
<dbReference type="PANTHER" id="PTHR12419">
    <property type="entry name" value="OTU DOMAIN CONTAINING PROTEIN"/>
    <property type="match status" value="1"/>
</dbReference>
<dbReference type="Gene3D" id="3.90.70.80">
    <property type="match status" value="1"/>
</dbReference>